<comment type="similarity">
    <text evidence="3">Belongs to the agmatine deiminase family.</text>
</comment>
<reference evidence="4 5" key="1">
    <citation type="submission" date="2022-05" db="EMBL/GenBank/DDBJ databases">
        <title>Novel Pseudomonas spp. Isolated from a Rainbow Trout Aquaculture Facility.</title>
        <authorList>
            <person name="Testerman T."/>
            <person name="Graf J."/>
        </authorList>
    </citation>
    <scope>NUCLEOTIDE SEQUENCE [LARGE SCALE GENOMIC DNA]</scope>
    <source>
        <strain evidence="4 5">ID681</strain>
    </source>
</reference>
<evidence type="ECO:0000313" key="4">
    <source>
        <dbReference type="EMBL" id="MDD0993534.1"/>
    </source>
</evidence>
<evidence type="ECO:0000256" key="3">
    <source>
        <dbReference type="HAMAP-Rule" id="MF_01841"/>
    </source>
</evidence>
<evidence type="ECO:0000256" key="1">
    <source>
        <dbReference type="ARBA" id="ARBA00022801"/>
    </source>
</evidence>
<evidence type="ECO:0000313" key="5">
    <source>
        <dbReference type="Proteomes" id="UP001148203"/>
    </source>
</evidence>
<dbReference type="HAMAP" id="MF_01841">
    <property type="entry name" value="Agmatine_deimin"/>
    <property type="match status" value="1"/>
</dbReference>
<dbReference type="Pfam" id="PF04371">
    <property type="entry name" value="PAD_porph"/>
    <property type="match status" value="1"/>
</dbReference>
<dbReference type="Gene3D" id="3.75.10.10">
    <property type="entry name" value="L-arginine/glycine Amidinotransferase, Chain A"/>
    <property type="match status" value="1"/>
</dbReference>
<dbReference type="PANTHER" id="PTHR31377">
    <property type="entry name" value="AGMATINE DEIMINASE-RELATED"/>
    <property type="match status" value="1"/>
</dbReference>
<sequence length="369" mass="40738">MKTLTSTPRADGFHMPAEWAPQTQIWMVWPERPDNWRLGGKPAQAAHVAVAKAIARFEPVTVGVSAGQYEHACARLADTPNIRVVEISNDDAWVRDTGPTFVINDAGDVRGVHWGFNSWGGFEGGLYSPWNRDEQVASKVLEMERLPRYRTEGFVLEGGSIHVDGEGTLITTEECLLNHNRNPHLNREQIEAILRDHLAVETIVWLPDGLYNDETDGHVDNFCCYVRPGEVLLAWTDDSNDPNYARCRAAMAVLERQRDAKGRTFVVHKMPIPGPLYATEEECAGVDPVAGTQERNPSVRLAGSYVNFLIVNGAIIAPSFDDPADAPARAILAQLFPGHEVVMVPGRELLLGGGNIHCLTQQQPAPVKR</sequence>
<comment type="pathway">
    <text evidence="3">Amine and polyamine biosynthesis; putrescine biosynthesis via agmatine pathway; N-carbamoylputrescine from agmatine: step 1/1.</text>
</comment>
<gene>
    <name evidence="3 4" type="primary">aguA</name>
    <name evidence="4" type="ORF">M5G11_23685</name>
</gene>
<keyword evidence="5" id="KW-1185">Reference proteome</keyword>
<dbReference type="NCBIfam" id="NF010070">
    <property type="entry name" value="PRK13551.1"/>
    <property type="match status" value="1"/>
</dbReference>
<dbReference type="EC" id="3.5.3.12" evidence="3"/>
<comment type="catalytic activity">
    <reaction evidence="3">
        <text>agmatine + H2O = N-carbamoylputrescine + NH4(+)</text>
        <dbReference type="Rhea" id="RHEA:18037"/>
        <dbReference type="ChEBI" id="CHEBI:15377"/>
        <dbReference type="ChEBI" id="CHEBI:28938"/>
        <dbReference type="ChEBI" id="CHEBI:58145"/>
        <dbReference type="ChEBI" id="CHEBI:58318"/>
        <dbReference type="EC" id="3.5.3.12"/>
    </reaction>
</comment>
<organism evidence="4 5">
    <name type="scientific">Pseudomonas fontis</name>
    <dbReference type="NCBI Taxonomy" id="2942633"/>
    <lineage>
        <taxon>Bacteria</taxon>
        <taxon>Pseudomonadati</taxon>
        <taxon>Pseudomonadota</taxon>
        <taxon>Gammaproteobacteria</taxon>
        <taxon>Pseudomonadales</taxon>
        <taxon>Pseudomonadaceae</taxon>
        <taxon>Pseudomonas</taxon>
    </lineage>
</organism>
<comment type="caution">
    <text evidence="4">The sequence shown here is derived from an EMBL/GenBank/DDBJ whole genome shotgun (WGS) entry which is preliminary data.</text>
</comment>
<dbReference type="InterPro" id="IPR017754">
    <property type="entry name" value="Agmatine_deiminase"/>
</dbReference>
<name>A0ABT5NZB2_9PSED</name>
<accession>A0ABT5NZB2</accession>
<proteinExistence type="inferred from homology"/>
<dbReference type="PANTHER" id="PTHR31377:SF0">
    <property type="entry name" value="AGMATINE DEIMINASE-RELATED"/>
    <property type="match status" value="1"/>
</dbReference>
<dbReference type="GO" id="GO:0047632">
    <property type="term" value="F:agmatine deiminase activity"/>
    <property type="evidence" value="ECO:0007669"/>
    <property type="project" value="UniProtKB-EC"/>
</dbReference>
<dbReference type="RefSeq" id="WP_273913203.1">
    <property type="nucleotide sequence ID" value="NZ_JAMDGX010000077.1"/>
</dbReference>
<dbReference type="SUPFAM" id="SSF55909">
    <property type="entry name" value="Pentein"/>
    <property type="match status" value="1"/>
</dbReference>
<keyword evidence="1 3" id="KW-0378">Hydrolase</keyword>
<dbReference type="Proteomes" id="UP001148203">
    <property type="component" value="Unassembled WGS sequence"/>
</dbReference>
<dbReference type="InterPro" id="IPR007466">
    <property type="entry name" value="Peptidyl-Arg-deiminase_porph"/>
</dbReference>
<comment type="subunit">
    <text evidence="3">Homodimer.</text>
</comment>
<protein>
    <recommendedName>
        <fullName evidence="3">Agmatine deiminase</fullName>
        <ecNumber evidence="3">3.5.3.12</ecNumber>
    </recommendedName>
    <alternativeName>
        <fullName evidence="3">Agmatine iminohydrolase</fullName>
    </alternativeName>
</protein>
<dbReference type="EMBL" id="JAMDGY010000096">
    <property type="protein sequence ID" value="MDD0993534.1"/>
    <property type="molecule type" value="Genomic_DNA"/>
</dbReference>
<feature type="active site" description="Amidino-cysteine intermediate" evidence="3">
    <location>
        <position position="358"/>
    </location>
</feature>
<keyword evidence="2 3" id="KW-0620">Polyamine biosynthesis</keyword>
<dbReference type="NCBIfam" id="TIGR03380">
    <property type="entry name" value="agmatine_aguA"/>
    <property type="match status" value="1"/>
</dbReference>
<comment type="function">
    <text evidence="3">Mediates the hydrolysis of agmatine into N-carbamoylputrescine in the arginine decarboxylase (ADC) pathway of putrescine biosynthesis, a basic polyamine.</text>
</comment>
<evidence type="ECO:0000256" key="2">
    <source>
        <dbReference type="ARBA" id="ARBA00023115"/>
    </source>
</evidence>